<dbReference type="AlphaFoldDB" id="A0A0D8L884"/>
<dbReference type="PATRIC" id="fig|582.24.peg.4965"/>
<gene>
    <name evidence="1" type="ORF">UA45_15590</name>
</gene>
<evidence type="ECO:0000313" key="2">
    <source>
        <dbReference type="Proteomes" id="UP000032582"/>
    </source>
</evidence>
<sequence length="74" mass="8075">MMASVSCGHNLVIMTNVKSGQARMPADGAPQWCKTRFSATGTGGKGRQKNGMIIAVIIADKNRIFTVYSYMRHL</sequence>
<proteinExistence type="predicted"/>
<name>A0A0D8L884_MORMO</name>
<protein>
    <submittedName>
        <fullName evidence="1">Uncharacterized protein</fullName>
    </submittedName>
</protein>
<accession>A0A0D8L884</accession>
<dbReference type="Proteomes" id="UP000032582">
    <property type="component" value="Unassembled WGS sequence"/>
</dbReference>
<organism evidence="1 2">
    <name type="scientific">Morganella morganii</name>
    <name type="common">Proteus morganii</name>
    <dbReference type="NCBI Taxonomy" id="582"/>
    <lineage>
        <taxon>Bacteria</taxon>
        <taxon>Pseudomonadati</taxon>
        <taxon>Pseudomonadota</taxon>
        <taxon>Gammaproteobacteria</taxon>
        <taxon>Enterobacterales</taxon>
        <taxon>Morganellaceae</taxon>
        <taxon>Morganella</taxon>
    </lineage>
</organism>
<evidence type="ECO:0000313" key="1">
    <source>
        <dbReference type="EMBL" id="KJF76988.1"/>
    </source>
</evidence>
<comment type="caution">
    <text evidence="1">The sequence shown here is derived from an EMBL/GenBank/DDBJ whole genome shotgun (WGS) entry which is preliminary data.</text>
</comment>
<reference evidence="1 2" key="1">
    <citation type="submission" date="2015-02" db="EMBL/GenBank/DDBJ databases">
        <title>Whole genome shotgun sequencing of cultured foodborne pathogen.</title>
        <authorList>
            <person name="Timme R."/>
            <person name="Allard M.W."/>
            <person name="Strain E."/>
            <person name="Evans P.S."/>
            <person name="Brown E."/>
        </authorList>
    </citation>
    <scope>NUCLEOTIDE SEQUENCE [LARGE SCALE GENOMIC DNA]</scope>
    <source>
        <strain evidence="1 2">GCSL-TSO-24</strain>
    </source>
</reference>
<dbReference type="EMBL" id="JZSH01000214">
    <property type="protein sequence ID" value="KJF76988.1"/>
    <property type="molecule type" value="Genomic_DNA"/>
</dbReference>